<organism evidence="6 7">
    <name type="scientific">Coniosporium apollinis</name>
    <dbReference type="NCBI Taxonomy" id="61459"/>
    <lineage>
        <taxon>Eukaryota</taxon>
        <taxon>Fungi</taxon>
        <taxon>Dikarya</taxon>
        <taxon>Ascomycota</taxon>
        <taxon>Pezizomycotina</taxon>
        <taxon>Dothideomycetes</taxon>
        <taxon>Dothideomycetes incertae sedis</taxon>
        <taxon>Coniosporium</taxon>
    </lineage>
</organism>
<dbReference type="PANTHER" id="PTHR24198">
    <property type="entry name" value="ANKYRIN REPEAT AND PROTEIN KINASE DOMAIN-CONTAINING PROTEIN"/>
    <property type="match status" value="1"/>
</dbReference>
<dbReference type="SMART" id="SM00248">
    <property type="entry name" value="ANK"/>
    <property type="match status" value="14"/>
</dbReference>
<keyword evidence="2 3" id="KW-0040">ANK repeat</keyword>
<keyword evidence="1" id="KW-0677">Repeat</keyword>
<dbReference type="Gene3D" id="1.25.40.20">
    <property type="entry name" value="Ankyrin repeat-containing domain"/>
    <property type="match status" value="2"/>
</dbReference>
<protein>
    <recommendedName>
        <fullName evidence="8">NACHT domain-containing protein</fullName>
    </recommendedName>
</protein>
<feature type="repeat" description="ANK" evidence="3">
    <location>
        <begin position="961"/>
        <end position="993"/>
    </location>
</feature>
<evidence type="ECO:0000313" key="7">
    <source>
        <dbReference type="Proteomes" id="UP001172684"/>
    </source>
</evidence>
<feature type="repeat" description="ANK" evidence="3">
    <location>
        <begin position="650"/>
        <end position="682"/>
    </location>
</feature>
<dbReference type="Gene3D" id="3.40.50.300">
    <property type="entry name" value="P-loop containing nucleotide triphosphate hydrolases"/>
    <property type="match status" value="1"/>
</dbReference>
<feature type="domain" description="Nephrocystin 3-like N-terminal" evidence="5">
    <location>
        <begin position="54"/>
        <end position="225"/>
    </location>
</feature>
<dbReference type="InterPro" id="IPR054471">
    <property type="entry name" value="GPIID_WHD"/>
</dbReference>
<feature type="repeat" description="ANK" evidence="3">
    <location>
        <begin position="683"/>
        <end position="720"/>
    </location>
</feature>
<dbReference type="PROSITE" id="PS50088">
    <property type="entry name" value="ANK_REPEAT"/>
    <property type="match status" value="10"/>
</dbReference>
<evidence type="ECO:0000313" key="6">
    <source>
        <dbReference type="EMBL" id="KAJ9660139.1"/>
    </source>
</evidence>
<feature type="domain" description="GPI inositol-deacylase winged helix" evidence="4">
    <location>
        <begin position="345"/>
        <end position="423"/>
    </location>
</feature>
<feature type="repeat" description="ANK" evidence="3">
    <location>
        <begin position="756"/>
        <end position="788"/>
    </location>
</feature>
<dbReference type="PANTHER" id="PTHR24198:SF165">
    <property type="entry name" value="ANKYRIN REPEAT-CONTAINING PROTEIN-RELATED"/>
    <property type="match status" value="1"/>
</dbReference>
<accession>A0ABQ9NMK2</accession>
<keyword evidence="7" id="KW-1185">Reference proteome</keyword>
<name>A0ABQ9NMK2_9PEZI</name>
<dbReference type="EMBL" id="JAPDRL010000068">
    <property type="protein sequence ID" value="KAJ9660139.1"/>
    <property type="molecule type" value="Genomic_DNA"/>
</dbReference>
<feature type="repeat" description="ANK" evidence="3">
    <location>
        <begin position="548"/>
        <end position="580"/>
    </location>
</feature>
<evidence type="ECO:0008006" key="8">
    <source>
        <dbReference type="Google" id="ProtNLM"/>
    </source>
</evidence>
<dbReference type="SUPFAM" id="SSF52540">
    <property type="entry name" value="P-loop containing nucleoside triphosphate hydrolases"/>
    <property type="match status" value="1"/>
</dbReference>
<dbReference type="PRINTS" id="PR01415">
    <property type="entry name" value="ANKYRIN"/>
</dbReference>
<reference evidence="6" key="1">
    <citation type="submission" date="2022-10" db="EMBL/GenBank/DDBJ databases">
        <title>Culturing micro-colonial fungi from biological soil crusts in the Mojave desert and describing Neophaeococcomyces mojavensis, and introducing the new genera and species Taxawa tesnikishii.</title>
        <authorList>
            <person name="Kurbessoian T."/>
            <person name="Stajich J.E."/>
        </authorList>
    </citation>
    <scope>NUCLEOTIDE SEQUENCE</scope>
    <source>
        <strain evidence="6">TK_1</strain>
    </source>
</reference>
<proteinExistence type="predicted"/>
<sequence>MAAALQSQTDAIPKRVLQGPAYYYGCKEQRSYLQMLYNSDYKSHKNRIPRREHGTCQWFLQHPKYQEWYQTPTSSLLWLSADPGCGKSVLAAYLVDELEQSSRLQGSPDTICYFFFKDDNEEQQSATNALRALLHQVYSDNDQLTRHVSSEYETKSDRFVEEFDTLWNTLVNTALDPSAGHILCVIDALDECEACGRRQLMSSIINFYSGQPEQTKGLKFFVTSRPYPQIERNFRALPHIRLRAEAELTAIGQDIELVIRSRVSRIAECKQLSETTQKDLERKLIESADQTFIWVSLVLSDIEASLRASTSALQNLIDTIPADLDAMYERILSKGASQGSGGAFTLKILQIVVGAARPLSLEEMNIALAIGPKHQSISALEEDLEPCIGDTIRGFCGLFVRVIDENIYLVHQTAKEFLLSSSRFQHQLGRWKHSIKPYDSERLLAEICLRYLLLSDFEACPLHTDSDDYNCSYRRFGVTLEQAIENYTAQHRLIDYAAKHWTSHFRAVQQEKELLVLALKNCVVESKRFWTWFAVCFEYRHNEYTMPWGWTELHVAAWFGHQAVVEALLNTGVDPDLSNDEEETPLWLAADRGHDAVVKLLLDAPTGVDMEARDMMLASTPLLVAARKGHVEVARLLLEKGADPGPGCKNWNSPIGEAALHGHVMIVRLLLEKGVDPDFRNEDNETPLSITAQCAHFGDGKQAVVKLLLEKGADPNALDYKGVSPLRKAAKNQNETMVKLLLDAGANPNFGCEDDLGRTALSCAAEKGCEEEVKLLLDKGMSTHVKDKAGDTALSWAARGGHEAVVKLLLDHWARLHPEDGDGCTPLLWAVSGGHRAVAKLLIQRTLSLYEEKYRFQLLIDRGPSLDEEVEKLSLRELETLAELMVEAAVNPKFQDKNGLLTIGWAAYNGHKAAVELLGKWDDSLNLKDYPPLWRAVGKGLKAAVRLLLEKGADPNIKDPHGRTLLGWAASEGNKVVVKMLLEHGVNPNSKDSGGQTALSHAASQGHGAVVKLLIERDDVDPDSRDTCGHTPLWHAMEKGHDEVVSLLLKTEIRTYLTNPTPGSAAAQESRAVGLFRSYSFNGFEYEPPFVAFASP</sequence>
<evidence type="ECO:0000259" key="5">
    <source>
        <dbReference type="Pfam" id="PF24883"/>
    </source>
</evidence>
<feature type="repeat" description="ANK" evidence="3">
    <location>
        <begin position="721"/>
        <end position="753"/>
    </location>
</feature>
<feature type="repeat" description="ANK" evidence="3">
    <location>
        <begin position="617"/>
        <end position="643"/>
    </location>
</feature>
<feature type="repeat" description="ANK" evidence="3">
    <location>
        <begin position="789"/>
        <end position="821"/>
    </location>
</feature>
<feature type="repeat" description="ANK" evidence="3">
    <location>
        <begin position="928"/>
        <end position="960"/>
    </location>
</feature>
<dbReference type="Proteomes" id="UP001172684">
    <property type="component" value="Unassembled WGS sequence"/>
</dbReference>
<feature type="repeat" description="ANK" evidence="3">
    <location>
        <begin position="581"/>
        <end position="613"/>
    </location>
</feature>
<dbReference type="PROSITE" id="PS50297">
    <property type="entry name" value="ANK_REP_REGION"/>
    <property type="match status" value="9"/>
</dbReference>
<dbReference type="InterPro" id="IPR027417">
    <property type="entry name" value="P-loop_NTPase"/>
</dbReference>
<evidence type="ECO:0000256" key="2">
    <source>
        <dbReference type="ARBA" id="ARBA00023043"/>
    </source>
</evidence>
<dbReference type="InterPro" id="IPR036770">
    <property type="entry name" value="Ankyrin_rpt-contain_sf"/>
</dbReference>
<evidence type="ECO:0000256" key="1">
    <source>
        <dbReference type="ARBA" id="ARBA00022737"/>
    </source>
</evidence>
<dbReference type="Pfam" id="PF12796">
    <property type="entry name" value="Ank_2"/>
    <property type="match status" value="3"/>
</dbReference>
<evidence type="ECO:0000259" key="4">
    <source>
        <dbReference type="Pfam" id="PF22939"/>
    </source>
</evidence>
<dbReference type="Pfam" id="PF24883">
    <property type="entry name" value="NPHP3_N"/>
    <property type="match status" value="1"/>
</dbReference>
<dbReference type="InterPro" id="IPR056884">
    <property type="entry name" value="NPHP3-like_N"/>
</dbReference>
<dbReference type="InterPro" id="IPR002110">
    <property type="entry name" value="Ankyrin_rpt"/>
</dbReference>
<comment type="caution">
    <text evidence="6">The sequence shown here is derived from an EMBL/GenBank/DDBJ whole genome shotgun (WGS) entry which is preliminary data.</text>
</comment>
<gene>
    <name evidence="6" type="ORF">H2201_007046</name>
</gene>
<dbReference type="SUPFAM" id="SSF48403">
    <property type="entry name" value="Ankyrin repeat"/>
    <property type="match status" value="2"/>
</dbReference>
<evidence type="ECO:0000256" key="3">
    <source>
        <dbReference type="PROSITE-ProRule" id="PRU00023"/>
    </source>
</evidence>
<dbReference type="Pfam" id="PF00023">
    <property type="entry name" value="Ank"/>
    <property type="match status" value="4"/>
</dbReference>
<dbReference type="Pfam" id="PF22939">
    <property type="entry name" value="WHD_GPIID"/>
    <property type="match status" value="1"/>
</dbReference>